<keyword evidence="2" id="KW-1185">Reference proteome</keyword>
<comment type="caution">
    <text evidence="1">The sequence shown here is derived from an EMBL/GenBank/DDBJ whole genome shotgun (WGS) entry which is preliminary data.</text>
</comment>
<accession>A0A6G1C5A5</accession>
<reference evidence="1 2" key="1">
    <citation type="submission" date="2019-11" db="EMBL/GenBank/DDBJ databases">
        <title>Whole genome sequence of Oryza granulata.</title>
        <authorList>
            <person name="Li W."/>
        </authorList>
    </citation>
    <scope>NUCLEOTIDE SEQUENCE [LARGE SCALE GENOMIC DNA]</scope>
    <source>
        <strain evidence="2">cv. Menghai</strain>
        <tissue evidence="1">Leaf</tissue>
    </source>
</reference>
<dbReference type="EMBL" id="SPHZ02000010">
    <property type="protein sequence ID" value="KAF0894733.1"/>
    <property type="molecule type" value="Genomic_DNA"/>
</dbReference>
<gene>
    <name evidence="1" type="ORF">E2562_002021</name>
</gene>
<evidence type="ECO:0000313" key="2">
    <source>
        <dbReference type="Proteomes" id="UP000479710"/>
    </source>
</evidence>
<dbReference type="Proteomes" id="UP000479710">
    <property type="component" value="Unassembled WGS sequence"/>
</dbReference>
<proteinExistence type="predicted"/>
<evidence type="ECO:0000313" key="1">
    <source>
        <dbReference type="EMBL" id="KAF0894733.1"/>
    </source>
</evidence>
<sequence length="120" mass="13470">MAAAMQTKEDWKDKCHEKHVAVLACMDATVMASTIGEPSVGLSLPGFVRSDETAPISRHLATQLGPCPRYPAPHGWKEPPVQRFQEGHHIKDAVVVVLDIRNRFSPREFHPNARRWGRPL</sequence>
<name>A0A6G1C5A5_9ORYZ</name>
<protein>
    <submittedName>
        <fullName evidence="1">Uncharacterized protein</fullName>
    </submittedName>
</protein>
<organism evidence="1 2">
    <name type="scientific">Oryza meyeriana var. granulata</name>
    <dbReference type="NCBI Taxonomy" id="110450"/>
    <lineage>
        <taxon>Eukaryota</taxon>
        <taxon>Viridiplantae</taxon>
        <taxon>Streptophyta</taxon>
        <taxon>Embryophyta</taxon>
        <taxon>Tracheophyta</taxon>
        <taxon>Spermatophyta</taxon>
        <taxon>Magnoliopsida</taxon>
        <taxon>Liliopsida</taxon>
        <taxon>Poales</taxon>
        <taxon>Poaceae</taxon>
        <taxon>BOP clade</taxon>
        <taxon>Oryzoideae</taxon>
        <taxon>Oryzeae</taxon>
        <taxon>Oryzinae</taxon>
        <taxon>Oryza</taxon>
        <taxon>Oryza meyeriana</taxon>
    </lineage>
</organism>
<dbReference type="AlphaFoldDB" id="A0A6G1C5A5"/>